<sequence>MGRMDANLLMLYVGIIVNGPKRNTKTLGTDEFVKSRVVKVQANHHLLGFVNLVVDMFSLGNAACFMRNSMGVAPKGFGKNRRRMAVTAITGGGKEWKTRNARRERHPEEVVNALLWRVKLSSQGVGDDGEEVEEDHEEDGRDVVEDVLRDGGRYS</sequence>
<protein>
    <submittedName>
        <fullName evidence="2">Uncharacterized protein</fullName>
    </submittedName>
</protein>
<name>A0A433DFP2_9FUNG</name>
<evidence type="ECO:0000313" key="2">
    <source>
        <dbReference type="EMBL" id="RUP49654.1"/>
    </source>
</evidence>
<gene>
    <name evidence="2" type="ORF">BC936DRAFT_141918</name>
</gene>
<feature type="region of interest" description="Disordered" evidence="1">
    <location>
        <begin position="122"/>
        <end position="155"/>
    </location>
</feature>
<proteinExistence type="predicted"/>
<evidence type="ECO:0000256" key="1">
    <source>
        <dbReference type="SAM" id="MobiDB-lite"/>
    </source>
</evidence>
<reference evidence="2 3" key="1">
    <citation type="journal article" date="2018" name="New Phytol.">
        <title>Phylogenomics of Endogonaceae and evolution of mycorrhizas within Mucoromycota.</title>
        <authorList>
            <person name="Chang Y."/>
            <person name="Desiro A."/>
            <person name="Na H."/>
            <person name="Sandor L."/>
            <person name="Lipzen A."/>
            <person name="Clum A."/>
            <person name="Barry K."/>
            <person name="Grigoriev I.V."/>
            <person name="Martin F.M."/>
            <person name="Stajich J.E."/>
            <person name="Smith M.E."/>
            <person name="Bonito G."/>
            <person name="Spatafora J.W."/>
        </authorList>
    </citation>
    <scope>NUCLEOTIDE SEQUENCE [LARGE SCALE GENOMIC DNA]</scope>
    <source>
        <strain evidence="2 3">GMNB39</strain>
    </source>
</reference>
<dbReference type="AlphaFoldDB" id="A0A433DFP2"/>
<feature type="compositionally biased region" description="Acidic residues" evidence="1">
    <location>
        <begin position="127"/>
        <end position="137"/>
    </location>
</feature>
<dbReference type="Proteomes" id="UP000268093">
    <property type="component" value="Unassembled WGS sequence"/>
</dbReference>
<organism evidence="2 3">
    <name type="scientific">Jimgerdemannia flammicorona</name>
    <dbReference type="NCBI Taxonomy" id="994334"/>
    <lineage>
        <taxon>Eukaryota</taxon>
        <taxon>Fungi</taxon>
        <taxon>Fungi incertae sedis</taxon>
        <taxon>Mucoromycota</taxon>
        <taxon>Mucoromycotina</taxon>
        <taxon>Endogonomycetes</taxon>
        <taxon>Endogonales</taxon>
        <taxon>Endogonaceae</taxon>
        <taxon>Jimgerdemannia</taxon>
    </lineage>
</organism>
<evidence type="ECO:0000313" key="3">
    <source>
        <dbReference type="Proteomes" id="UP000268093"/>
    </source>
</evidence>
<accession>A0A433DFP2</accession>
<keyword evidence="3" id="KW-1185">Reference proteome</keyword>
<comment type="caution">
    <text evidence="2">The sequence shown here is derived from an EMBL/GenBank/DDBJ whole genome shotgun (WGS) entry which is preliminary data.</text>
</comment>
<dbReference type="EMBL" id="RBNI01002088">
    <property type="protein sequence ID" value="RUP49654.1"/>
    <property type="molecule type" value="Genomic_DNA"/>
</dbReference>
<feature type="compositionally biased region" description="Basic and acidic residues" evidence="1">
    <location>
        <begin position="138"/>
        <end position="155"/>
    </location>
</feature>